<proteinExistence type="inferred from homology"/>
<evidence type="ECO:0000313" key="7">
    <source>
        <dbReference type="Proteomes" id="UP000682802"/>
    </source>
</evidence>
<dbReference type="Pfam" id="PF01613">
    <property type="entry name" value="Flavin_Reduct"/>
    <property type="match status" value="1"/>
</dbReference>
<dbReference type="SMART" id="SM00903">
    <property type="entry name" value="Flavin_Reduct"/>
    <property type="match status" value="1"/>
</dbReference>
<keyword evidence="3" id="KW-0288">FMN</keyword>
<evidence type="ECO:0000256" key="2">
    <source>
        <dbReference type="ARBA" id="ARBA00022630"/>
    </source>
</evidence>
<evidence type="ECO:0000256" key="1">
    <source>
        <dbReference type="ARBA" id="ARBA00001917"/>
    </source>
</evidence>
<comment type="similarity">
    <text evidence="4">Belongs to the flavoredoxin family.</text>
</comment>
<dbReference type="RefSeq" id="WP_144073647.1">
    <property type="nucleotide sequence ID" value="NZ_CP076128.1"/>
</dbReference>
<name>A0ABX8GRM1_9BACT</name>
<feature type="domain" description="Flavin reductase like" evidence="5">
    <location>
        <begin position="22"/>
        <end position="177"/>
    </location>
</feature>
<evidence type="ECO:0000256" key="4">
    <source>
        <dbReference type="ARBA" id="ARBA00038054"/>
    </source>
</evidence>
<dbReference type="InterPro" id="IPR002563">
    <property type="entry name" value="Flavin_Rdtase-like_dom"/>
</dbReference>
<evidence type="ECO:0000256" key="3">
    <source>
        <dbReference type="ARBA" id="ARBA00022643"/>
    </source>
</evidence>
<gene>
    <name evidence="6" type="ORF">KM029_12805</name>
</gene>
<dbReference type="PANTHER" id="PTHR33798:SF5">
    <property type="entry name" value="FLAVIN REDUCTASE LIKE DOMAIN-CONTAINING PROTEIN"/>
    <property type="match status" value="1"/>
</dbReference>
<comment type="cofactor">
    <cofactor evidence="1">
        <name>FMN</name>
        <dbReference type="ChEBI" id="CHEBI:58210"/>
    </cofactor>
</comment>
<organism evidence="6 7">
    <name type="scientific">Flammeovirga kamogawensis</name>
    <dbReference type="NCBI Taxonomy" id="373891"/>
    <lineage>
        <taxon>Bacteria</taxon>
        <taxon>Pseudomonadati</taxon>
        <taxon>Bacteroidota</taxon>
        <taxon>Cytophagia</taxon>
        <taxon>Cytophagales</taxon>
        <taxon>Flammeovirgaceae</taxon>
        <taxon>Flammeovirga</taxon>
    </lineage>
</organism>
<dbReference type="Proteomes" id="UP000682802">
    <property type="component" value="Chromosome 1"/>
</dbReference>
<evidence type="ECO:0000313" key="6">
    <source>
        <dbReference type="EMBL" id="QWG06219.1"/>
    </source>
</evidence>
<dbReference type="EMBL" id="CP076128">
    <property type="protein sequence ID" value="QWG06219.1"/>
    <property type="molecule type" value="Genomic_DNA"/>
</dbReference>
<evidence type="ECO:0000259" key="5">
    <source>
        <dbReference type="SMART" id="SM00903"/>
    </source>
</evidence>
<protein>
    <submittedName>
        <fullName evidence="6">Flavin reductase family protein</fullName>
    </submittedName>
</protein>
<dbReference type="Gene3D" id="2.30.110.10">
    <property type="entry name" value="Electron Transport, Fmn-binding Protein, Chain A"/>
    <property type="match status" value="1"/>
</dbReference>
<keyword evidence="2" id="KW-0285">Flavoprotein</keyword>
<dbReference type="SUPFAM" id="SSF50475">
    <property type="entry name" value="FMN-binding split barrel"/>
    <property type="match status" value="1"/>
</dbReference>
<sequence length="282" mass="31018">MKSIKPSEVTTAEMHSYLLNSIAPRPIAFVSTVDRDNAVNLSPYSCFNFFGANPPILIFSPTKSVRENTEKHTLANIRETKECTVNIVSYAIVEQMSLSSTAYDKGVNEFVKSGLSELKSDIVKPPRVKESPVQFECILKEIIPLGNEGGAGNLVICEVVKMHMDENTLDAKGMIDSTKLNLMGRMGGNMYVKASGDALLSIQKPTRNKGIGIDKLPLHIIESDILTGNHLAKLANIEKLPTDIDFENIEVPVTSSRDENHLLAARLLDKGLILEAWKLLLV</sequence>
<accession>A0ABX8GRM1</accession>
<dbReference type="InterPro" id="IPR012349">
    <property type="entry name" value="Split_barrel_FMN-bd"/>
</dbReference>
<dbReference type="PANTHER" id="PTHR33798">
    <property type="entry name" value="FLAVOPROTEIN OXYGENASE"/>
    <property type="match status" value="1"/>
</dbReference>
<keyword evidence="7" id="KW-1185">Reference proteome</keyword>
<reference evidence="6 7" key="1">
    <citation type="submission" date="2021-05" db="EMBL/GenBank/DDBJ databases">
        <title>Comparative genomic studies on the polysaccharide-degrading batcterial strains of the Flammeovirga genus.</title>
        <authorList>
            <person name="Zewei F."/>
            <person name="Zheng Z."/>
            <person name="Yu L."/>
            <person name="Ruyue G."/>
            <person name="Yanhong M."/>
            <person name="Yuanyuan C."/>
            <person name="Jingyan G."/>
            <person name="Wenjun H."/>
        </authorList>
    </citation>
    <scope>NUCLEOTIDE SEQUENCE [LARGE SCALE GENOMIC DNA]</scope>
    <source>
        <strain evidence="6 7">YS10</strain>
    </source>
</reference>